<sequence>MKRLGDVAREVPPAFSFTSFSSHALASKGNGDGFRCKRCQVGKMGLIGSCARGKMTIKGGARESTSATADAAHRAPPVHTASATSTHHDVTARRPPQIDHRRPSRTHSPFDSCRSPLPRVTSVALFAKRTWSPPQNTTGFVPRTAAPENNRNRVVEGHEQAFKTRENEEKKRKLPNSRIPSPFQIPLFPYLSSLRFHASISTQHQHTNKQQSNEEEEHLKLSQQEKAKRNRKI</sequence>
<keyword evidence="2" id="KW-1185">Reference proteome</keyword>
<organism evidence="1 2">
    <name type="scientific">Persea americana</name>
    <name type="common">Avocado</name>
    <dbReference type="NCBI Taxonomy" id="3435"/>
    <lineage>
        <taxon>Eukaryota</taxon>
        <taxon>Viridiplantae</taxon>
        <taxon>Streptophyta</taxon>
        <taxon>Embryophyta</taxon>
        <taxon>Tracheophyta</taxon>
        <taxon>Spermatophyta</taxon>
        <taxon>Magnoliopsida</taxon>
        <taxon>Magnoliidae</taxon>
        <taxon>Laurales</taxon>
        <taxon>Lauraceae</taxon>
        <taxon>Persea</taxon>
    </lineage>
</organism>
<proteinExistence type="predicted"/>
<evidence type="ECO:0000313" key="1">
    <source>
        <dbReference type="EMBL" id="KAJ8632262.1"/>
    </source>
</evidence>
<dbReference type="EMBL" id="CM056816">
    <property type="protein sequence ID" value="KAJ8632262.1"/>
    <property type="molecule type" value="Genomic_DNA"/>
</dbReference>
<accession>A0ACC2LFK1</accession>
<comment type="caution">
    <text evidence="1">The sequence shown here is derived from an EMBL/GenBank/DDBJ whole genome shotgun (WGS) entry which is preliminary data.</text>
</comment>
<evidence type="ECO:0000313" key="2">
    <source>
        <dbReference type="Proteomes" id="UP001234297"/>
    </source>
</evidence>
<gene>
    <name evidence="1" type="ORF">MRB53_025598</name>
</gene>
<name>A0ACC2LFK1_PERAE</name>
<reference evidence="1 2" key="1">
    <citation type="journal article" date="2022" name="Hortic Res">
        <title>A haplotype resolved chromosomal level avocado genome allows analysis of novel avocado genes.</title>
        <authorList>
            <person name="Nath O."/>
            <person name="Fletcher S.J."/>
            <person name="Hayward A."/>
            <person name="Shaw L.M."/>
            <person name="Masouleh A.K."/>
            <person name="Furtado A."/>
            <person name="Henry R.J."/>
            <person name="Mitter N."/>
        </authorList>
    </citation>
    <scope>NUCLEOTIDE SEQUENCE [LARGE SCALE GENOMIC DNA]</scope>
    <source>
        <strain evidence="2">cv. Hass</strain>
    </source>
</reference>
<dbReference type="Proteomes" id="UP001234297">
    <property type="component" value="Chromosome 8"/>
</dbReference>
<protein>
    <submittedName>
        <fullName evidence="1">Uncharacterized protein</fullName>
    </submittedName>
</protein>